<dbReference type="Proteomes" id="UP000682951">
    <property type="component" value="Unassembled WGS sequence"/>
</dbReference>
<organism evidence="2 3">
    <name type="scientific">Campylobacter anatolicus</name>
    <dbReference type="NCBI Taxonomy" id="2829105"/>
    <lineage>
        <taxon>Bacteria</taxon>
        <taxon>Pseudomonadati</taxon>
        <taxon>Campylobacterota</taxon>
        <taxon>Epsilonproteobacteria</taxon>
        <taxon>Campylobacterales</taxon>
        <taxon>Campylobacteraceae</taxon>
        <taxon>Campylobacter</taxon>
    </lineage>
</organism>
<dbReference type="Pfam" id="PF01755">
    <property type="entry name" value="Glyco_transf_25"/>
    <property type="match status" value="1"/>
</dbReference>
<evidence type="ECO:0000259" key="1">
    <source>
        <dbReference type="Pfam" id="PF01755"/>
    </source>
</evidence>
<comment type="caution">
    <text evidence="2">The sequence shown here is derived from an EMBL/GenBank/DDBJ whole genome shotgun (WGS) entry which is preliminary data.</text>
</comment>
<proteinExistence type="predicted"/>
<sequence>MKYPVFLISLAKDTARRNALKERFSSYDKFSLIDAVDGREMNVCKYFSYANASLKAYHRLLSPAEIGCALSHVVAYEAFLDSGAEFGLIFEDDIIGDDSGINLAFKIAEQIYKNDKNIVFICGAQDGLAGRFSAFGKKNLSGFLSDIDAKIWLIAPSSHGCIYRAAAYIITRESAKGLLNLHKKALCTTDVWEFLLRKINANMYFSDIFAHPTDLSSSNIENERNERGYKPSLKAYFKSFKFLVISRLQSLFLGYERIFKGR</sequence>
<name>A0ABS5HIK5_9BACT</name>
<feature type="domain" description="Glycosyl transferase family 25" evidence="1">
    <location>
        <begin position="4"/>
        <end position="190"/>
    </location>
</feature>
<dbReference type="EMBL" id="JAGSSW010000002">
    <property type="protein sequence ID" value="MBR8463437.1"/>
    <property type="molecule type" value="Genomic_DNA"/>
</dbReference>
<reference evidence="2 3" key="1">
    <citation type="submission" date="2021-04" db="EMBL/GenBank/DDBJ databases">
        <title>Molecular and phenotypic characterization and identification of bacterial isolates recovered from the Anatolian ground squirrels (Spermophilus xanthoprymnus) and which have the potential to form a new species in the Campylobacter genus.</title>
        <authorList>
            <person name="Aydin F."/>
            <person name="Abay S."/>
            <person name="Kayman T."/>
            <person name="Karakaya E."/>
            <person name="Mustak H.K."/>
            <person name="Mustak I.B."/>
            <person name="Bilgin N."/>
            <person name="Duzler A."/>
            <person name="Sahin O."/>
            <person name="Guran O."/>
            <person name="Saticioglu I.B."/>
        </authorList>
    </citation>
    <scope>NUCLEOTIDE SEQUENCE [LARGE SCALE GENOMIC DNA]</scope>
    <source>
        <strain evidence="3">faydin-G24</strain>
    </source>
</reference>
<evidence type="ECO:0000313" key="2">
    <source>
        <dbReference type="EMBL" id="MBR8463437.1"/>
    </source>
</evidence>
<dbReference type="InterPro" id="IPR002654">
    <property type="entry name" value="Glyco_trans_25"/>
</dbReference>
<evidence type="ECO:0000313" key="3">
    <source>
        <dbReference type="Proteomes" id="UP000682951"/>
    </source>
</evidence>
<keyword evidence="3" id="KW-1185">Reference proteome</keyword>
<gene>
    <name evidence="2" type="ORF">KDD93_02485</name>
</gene>
<accession>A0ABS5HIK5</accession>
<protein>
    <submittedName>
        <fullName evidence="2">Glycosyltransferase family 25 protein</fullName>
    </submittedName>
</protein>
<dbReference type="CDD" id="cd06532">
    <property type="entry name" value="Glyco_transf_25"/>
    <property type="match status" value="1"/>
</dbReference>
<dbReference type="RefSeq" id="WP_212141604.1">
    <property type="nucleotide sequence ID" value="NZ_JAGSSW010000002.1"/>
</dbReference>